<accession>A0ACC3MIC6</accession>
<keyword evidence="2" id="KW-1185">Reference proteome</keyword>
<dbReference type="Proteomes" id="UP001281147">
    <property type="component" value="Unassembled WGS sequence"/>
</dbReference>
<organism evidence="1 2">
    <name type="scientific">Vermiconidia calcicola</name>
    <dbReference type="NCBI Taxonomy" id="1690605"/>
    <lineage>
        <taxon>Eukaryota</taxon>
        <taxon>Fungi</taxon>
        <taxon>Dikarya</taxon>
        <taxon>Ascomycota</taxon>
        <taxon>Pezizomycotina</taxon>
        <taxon>Dothideomycetes</taxon>
        <taxon>Dothideomycetidae</taxon>
        <taxon>Mycosphaerellales</taxon>
        <taxon>Extremaceae</taxon>
        <taxon>Vermiconidia</taxon>
    </lineage>
</organism>
<gene>
    <name evidence="1" type="ORF">LTR37_017947</name>
</gene>
<evidence type="ECO:0000313" key="1">
    <source>
        <dbReference type="EMBL" id="KAK3696446.1"/>
    </source>
</evidence>
<reference evidence="1" key="1">
    <citation type="submission" date="2023-07" db="EMBL/GenBank/DDBJ databases">
        <title>Black Yeasts Isolated from many extreme environments.</title>
        <authorList>
            <person name="Coleine C."/>
            <person name="Stajich J.E."/>
            <person name="Selbmann L."/>
        </authorList>
    </citation>
    <scope>NUCLEOTIDE SEQUENCE</scope>
    <source>
        <strain evidence="1">CCFEE 5714</strain>
    </source>
</reference>
<evidence type="ECO:0000313" key="2">
    <source>
        <dbReference type="Proteomes" id="UP001281147"/>
    </source>
</evidence>
<comment type="caution">
    <text evidence="1">The sequence shown here is derived from an EMBL/GenBank/DDBJ whole genome shotgun (WGS) entry which is preliminary data.</text>
</comment>
<dbReference type="EMBL" id="JAUTXU010000241">
    <property type="protein sequence ID" value="KAK3696446.1"/>
    <property type="molecule type" value="Genomic_DNA"/>
</dbReference>
<name>A0ACC3MIC6_9PEZI</name>
<proteinExistence type="predicted"/>
<sequence length="207" mass="22724">MLLLHRPTSMTSRPEHSSSANAEDERPWYARLMYICKNCEAFFSEQDHVIAHSKLCRSSDTGPGQLRVGKETEQVVTRGKAIRAHAMPPLARPSRDIPGPFKPPQVPSAKQASGGASKTVKRNIHENWRKEKEPQGRSSLDSGDRASEIGESRRASMPSTTVTASGALYREQGSIPAQEMGEDKGDRRDASVEERGIGNVKDVSDNS</sequence>
<protein>
    <submittedName>
        <fullName evidence="1">Uncharacterized protein</fullName>
    </submittedName>
</protein>